<name>A0AAV7UVQ1_PLEWA</name>
<keyword evidence="3" id="KW-1185">Reference proteome</keyword>
<feature type="region of interest" description="Disordered" evidence="1">
    <location>
        <begin position="19"/>
        <end position="115"/>
    </location>
</feature>
<dbReference type="EMBL" id="JANPWB010000004">
    <property type="protein sequence ID" value="KAJ1192621.1"/>
    <property type="molecule type" value="Genomic_DNA"/>
</dbReference>
<dbReference type="AlphaFoldDB" id="A0AAV7UVQ1"/>
<organism evidence="2 3">
    <name type="scientific">Pleurodeles waltl</name>
    <name type="common">Iberian ribbed newt</name>
    <dbReference type="NCBI Taxonomy" id="8319"/>
    <lineage>
        <taxon>Eukaryota</taxon>
        <taxon>Metazoa</taxon>
        <taxon>Chordata</taxon>
        <taxon>Craniata</taxon>
        <taxon>Vertebrata</taxon>
        <taxon>Euteleostomi</taxon>
        <taxon>Amphibia</taxon>
        <taxon>Batrachia</taxon>
        <taxon>Caudata</taxon>
        <taxon>Salamandroidea</taxon>
        <taxon>Salamandridae</taxon>
        <taxon>Pleurodelinae</taxon>
        <taxon>Pleurodeles</taxon>
    </lineage>
</organism>
<evidence type="ECO:0000256" key="1">
    <source>
        <dbReference type="SAM" id="MobiDB-lite"/>
    </source>
</evidence>
<evidence type="ECO:0000313" key="2">
    <source>
        <dbReference type="EMBL" id="KAJ1192621.1"/>
    </source>
</evidence>
<reference evidence="2" key="1">
    <citation type="journal article" date="2022" name="bioRxiv">
        <title>Sequencing and chromosome-scale assembly of the giantPleurodeles waltlgenome.</title>
        <authorList>
            <person name="Brown T."/>
            <person name="Elewa A."/>
            <person name="Iarovenko S."/>
            <person name="Subramanian E."/>
            <person name="Araus A.J."/>
            <person name="Petzold A."/>
            <person name="Susuki M."/>
            <person name="Suzuki K.-i.T."/>
            <person name="Hayashi T."/>
            <person name="Toyoda A."/>
            <person name="Oliveira C."/>
            <person name="Osipova E."/>
            <person name="Leigh N.D."/>
            <person name="Simon A."/>
            <person name="Yun M.H."/>
        </authorList>
    </citation>
    <scope>NUCLEOTIDE SEQUENCE</scope>
    <source>
        <strain evidence="2">20211129_DDA</strain>
        <tissue evidence="2">Liver</tissue>
    </source>
</reference>
<evidence type="ECO:0000313" key="3">
    <source>
        <dbReference type="Proteomes" id="UP001066276"/>
    </source>
</evidence>
<accession>A0AAV7UVQ1</accession>
<protein>
    <submittedName>
        <fullName evidence="2">Uncharacterized protein</fullName>
    </submittedName>
</protein>
<sequence>MDIHVLYIFIEENSELHSVPGQSSRIRPISAPEGTVTSLGNDPDVIHPRTNPGPAELPDAAFGHPVRIPEKESVGSDRTHSRTAERGRGVVDFSDRRKRREDAKRRRAGRTTPPL</sequence>
<comment type="caution">
    <text evidence="2">The sequence shown here is derived from an EMBL/GenBank/DDBJ whole genome shotgun (WGS) entry which is preliminary data.</text>
</comment>
<proteinExistence type="predicted"/>
<dbReference type="Proteomes" id="UP001066276">
    <property type="component" value="Chromosome 2_2"/>
</dbReference>
<gene>
    <name evidence="2" type="ORF">NDU88_001928</name>
</gene>
<feature type="compositionally biased region" description="Basic and acidic residues" evidence="1">
    <location>
        <begin position="67"/>
        <end position="104"/>
    </location>
</feature>